<reference evidence="1" key="1">
    <citation type="submission" date="2006-10" db="EMBL/GenBank/DDBJ databases">
        <authorList>
            <person name="Amadeo P."/>
            <person name="Zhao Q."/>
            <person name="Wortman J."/>
            <person name="Fraser-Liggett C."/>
            <person name="Carlton J."/>
        </authorList>
    </citation>
    <scope>NUCLEOTIDE SEQUENCE</scope>
    <source>
        <strain evidence="1">G3</strain>
    </source>
</reference>
<dbReference type="GO" id="GO:0003779">
    <property type="term" value="F:actin binding"/>
    <property type="evidence" value="ECO:0000318"/>
    <property type="project" value="GO_Central"/>
</dbReference>
<evidence type="ECO:0000313" key="2">
    <source>
        <dbReference type="Proteomes" id="UP000001542"/>
    </source>
</evidence>
<proteinExistence type="predicted"/>
<keyword evidence="2" id="KW-1185">Reference proteome</keyword>
<protein>
    <recommendedName>
        <fullName evidence="3">Vps16 N-terminal domain-containing protein</fullName>
    </recommendedName>
</protein>
<dbReference type="GO" id="GO:0016197">
    <property type="term" value="P:endosomal transport"/>
    <property type="evidence" value="ECO:0000318"/>
    <property type="project" value="GO_Central"/>
</dbReference>
<dbReference type="SMR" id="A2DVD6"/>
<gene>
    <name evidence="1" type="ORF">TVAG_208940</name>
</gene>
<organism evidence="1 2">
    <name type="scientific">Trichomonas vaginalis (strain ATCC PRA-98 / G3)</name>
    <dbReference type="NCBI Taxonomy" id="412133"/>
    <lineage>
        <taxon>Eukaryota</taxon>
        <taxon>Metamonada</taxon>
        <taxon>Parabasalia</taxon>
        <taxon>Trichomonadida</taxon>
        <taxon>Trichomonadidae</taxon>
        <taxon>Trichomonas</taxon>
    </lineage>
</organism>
<dbReference type="VEuPathDB" id="TrichDB:TVAGG3_0335250"/>
<dbReference type="Proteomes" id="UP000001542">
    <property type="component" value="Unassembled WGS sequence"/>
</dbReference>
<name>A2DVD6_TRIV3</name>
<dbReference type="GO" id="GO:0006886">
    <property type="term" value="P:intracellular protein transport"/>
    <property type="evidence" value="ECO:0007669"/>
    <property type="project" value="InterPro"/>
</dbReference>
<reference evidence="1" key="2">
    <citation type="journal article" date="2007" name="Science">
        <title>Draft genome sequence of the sexually transmitted pathogen Trichomonas vaginalis.</title>
        <authorList>
            <person name="Carlton J.M."/>
            <person name="Hirt R.P."/>
            <person name="Silva J.C."/>
            <person name="Delcher A.L."/>
            <person name="Schatz M."/>
            <person name="Zhao Q."/>
            <person name="Wortman J.R."/>
            <person name="Bidwell S.L."/>
            <person name="Alsmark U.C.M."/>
            <person name="Besteiro S."/>
            <person name="Sicheritz-Ponten T."/>
            <person name="Noel C.J."/>
            <person name="Dacks J.B."/>
            <person name="Foster P.G."/>
            <person name="Simillion C."/>
            <person name="Van de Peer Y."/>
            <person name="Miranda-Saavedra D."/>
            <person name="Barton G.J."/>
            <person name="Westrop G.D."/>
            <person name="Mueller S."/>
            <person name="Dessi D."/>
            <person name="Fiori P.L."/>
            <person name="Ren Q."/>
            <person name="Paulsen I."/>
            <person name="Zhang H."/>
            <person name="Bastida-Corcuera F.D."/>
            <person name="Simoes-Barbosa A."/>
            <person name="Brown M.T."/>
            <person name="Hayes R.D."/>
            <person name="Mukherjee M."/>
            <person name="Okumura C.Y."/>
            <person name="Schneider R."/>
            <person name="Smith A.J."/>
            <person name="Vanacova S."/>
            <person name="Villalvazo M."/>
            <person name="Haas B.J."/>
            <person name="Pertea M."/>
            <person name="Feldblyum T.V."/>
            <person name="Utterback T.R."/>
            <person name="Shu C.L."/>
            <person name="Osoegawa K."/>
            <person name="de Jong P.J."/>
            <person name="Hrdy I."/>
            <person name="Horvathova L."/>
            <person name="Zubacova Z."/>
            <person name="Dolezal P."/>
            <person name="Malik S.B."/>
            <person name="Logsdon J.M. Jr."/>
            <person name="Henze K."/>
            <person name="Gupta A."/>
            <person name="Wang C.C."/>
            <person name="Dunne R.L."/>
            <person name="Upcroft J.A."/>
            <person name="Upcroft P."/>
            <person name="White O."/>
            <person name="Salzberg S.L."/>
            <person name="Tang P."/>
            <person name="Chiu C.-H."/>
            <person name="Lee Y.-S."/>
            <person name="Embley T.M."/>
            <person name="Coombs G.H."/>
            <person name="Mottram J.C."/>
            <person name="Tachezy J."/>
            <person name="Fraser-Liggett C.M."/>
            <person name="Johnson P.J."/>
        </authorList>
    </citation>
    <scope>NUCLEOTIDE SEQUENCE [LARGE SCALE GENOMIC DNA]</scope>
    <source>
        <strain evidence="1">G3</strain>
    </source>
</reference>
<dbReference type="VEuPathDB" id="TrichDB:TVAG_208940"/>
<dbReference type="KEGG" id="tva:4773622"/>
<dbReference type="PANTHER" id="PTHR12811">
    <property type="entry name" value="VACUOLAR PROTEIN SORTING VPS16"/>
    <property type="match status" value="1"/>
</dbReference>
<dbReference type="AlphaFoldDB" id="A2DVD6"/>
<dbReference type="InterPro" id="IPR036322">
    <property type="entry name" value="WD40_repeat_dom_sf"/>
</dbReference>
<dbReference type="RefSeq" id="XP_001327838.1">
    <property type="nucleotide sequence ID" value="XM_001327803.1"/>
</dbReference>
<dbReference type="PANTHER" id="PTHR12811:SF0">
    <property type="entry name" value="VACUOLAR PROTEIN SORTING-ASSOCIATED PROTEIN 16 HOMOLOG"/>
    <property type="match status" value="1"/>
</dbReference>
<dbReference type="EMBL" id="DS113253">
    <property type="protein sequence ID" value="EAY15615.1"/>
    <property type="molecule type" value="Genomic_DNA"/>
</dbReference>
<dbReference type="eggNOG" id="KOG2280">
    <property type="taxonomic scope" value="Eukaryota"/>
</dbReference>
<evidence type="ECO:0008006" key="3">
    <source>
        <dbReference type="Google" id="ProtNLM"/>
    </source>
</evidence>
<dbReference type="STRING" id="5722.A2DVD6"/>
<evidence type="ECO:0000313" key="1">
    <source>
        <dbReference type="EMBL" id="EAY15615.1"/>
    </source>
</evidence>
<sequence length="760" mass="87085">MDLNKLCADWKEIGGKKYIVRNMFGCLGIVDDHFGLIPCSYGGPFLRKRTRMPSFFDIITNSGKKVVSRDVKCEPGSIKTIWCQGGKIGLLYQPGIINVYRISGELVATYQDANKSDIILSSEFYNGIATLHSDGQLTVFDFSLNRFHPFQKINLASQPLCMDFIRGEQNECYIAFEDQSVYVIRETEIVFVKKVPFVPNTILISATGTYLAITNNNRIYIFSIASEEESIFTAPYPIDSFAFFDENRVIAIINSKTYVFGVPNINFELPFAKASLVVQDTDHTKLYTTDGMYFIQPIPYAIGSLVKNKKFHKLFTMRDLYEKEDPNFITLLREVESEAPRSISTLLFAAQSVIDPTLQELILSVAIFLIHIFGLDRSEYIYTIRKLRMLNTIRSPEFGFTTTAQGLDLMQPVHTIEFAMEMNFYEFAYRACNLFDYNSSLVAISWATTMFYLHGDKSLSQVIGKIETIQSPDYAALVNAAKSSHMSSKSQEILIDRVRNPKQKCIFLMRLPQAQPLEYALHTLDGEAIIRTLYFNKLKLTPPGFQDVLTSNPRALDHYVAYKKFVDPKVLTQVPDINVARLMMYLMCYEVPPARFGKLPDQMFALARLMNKKTVWSKNVRRHGKALLDLEEKKETLEPGETPRECVRRIFKDGNHELAMKVAKRYHVTPRMYTNIQLSVFKEVGNWNSIENMANMKQPLSYEEFAKFCAENGNKPVAMVFIRKMKSYEKMIELAKSLGMENEANILYNEWVKSGKKPKK</sequence>
<dbReference type="SUPFAM" id="SSF50978">
    <property type="entry name" value="WD40 repeat-like"/>
    <property type="match status" value="1"/>
</dbReference>
<accession>A2DVD6</accession>
<dbReference type="GO" id="GO:0005768">
    <property type="term" value="C:endosome"/>
    <property type="evidence" value="ECO:0000318"/>
    <property type="project" value="GO_Central"/>
</dbReference>
<dbReference type="InParanoid" id="A2DVD6"/>
<dbReference type="GO" id="GO:0042144">
    <property type="term" value="P:vacuole fusion, non-autophagic"/>
    <property type="evidence" value="ECO:0000318"/>
    <property type="project" value="GO_Central"/>
</dbReference>
<dbReference type="InterPro" id="IPR016534">
    <property type="entry name" value="VPS16"/>
</dbReference>
<dbReference type="GO" id="GO:0030897">
    <property type="term" value="C:HOPS complex"/>
    <property type="evidence" value="ECO:0000318"/>
    <property type="project" value="GO_Central"/>
</dbReference>